<feature type="transmembrane region" description="Helical" evidence="2">
    <location>
        <begin position="280"/>
        <end position="301"/>
    </location>
</feature>
<dbReference type="InterPro" id="IPR007926">
    <property type="entry name" value="Borrelia_P83"/>
</dbReference>
<proteinExistence type="predicted"/>
<evidence type="ECO:0000256" key="3">
    <source>
        <dbReference type="SAM" id="SignalP"/>
    </source>
</evidence>
<accession>A0ABN0P661</accession>
<dbReference type="RefSeq" id="WP_021495707.1">
    <property type="nucleotide sequence ID" value="NZ_AVQI01000068.1"/>
</dbReference>
<dbReference type="Proteomes" id="UP000016646">
    <property type="component" value="Unassembled WGS sequence"/>
</dbReference>
<name>A0ABN0P661_TRESO</name>
<keyword evidence="2" id="KW-1133">Transmembrane helix</keyword>
<dbReference type="Pfam" id="PF05262">
    <property type="entry name" value="Borrelia_P83"/>
    <property type="match status" value="1"/>
</dbReference>
<keyword evidence="2" id="KW-0812">Transmembrane</keyword>
<sequence length="306" mass="33501">MLRKLFVIVSALISAGSLFAVQIDTALLDTATRVDYIEDMSPVPKNEFNTAKQIRDMGRRLGGSIKRQDAQHKDGELYASGAPSKKYRALRVPSSDSLPGADIIYIAPNAKVGTIKALAFIVSGYIETAHGLPPEQADTLAQKVCWWNTNRYDDRNYFTKHFNARILESFSDETAVIGLADSYKNWAGHARFVIPFAPEKMHDIQAAAKDGKKQSAKIDSKNKAAQKNSETEKEAAQNKKESAGKGAAQNDADKTAADAIRNTLENEALQFKTVPANYKILFGALCLAALLLLILLVRVAVDMAKN</sequence>
<organism evidence="4 5">
    <name type="scientific">Treponema socranskii subsp. socranskii VPI DR56BR1116 = ATCC 35536</name>
    <dbReference type="NCBI Taxonomy" id="1125725"/>
    <lineage>
        <taxon>Bacteria</taxon>
        <taxon>Pseudomonadati</taxon>
        <taxon>Spirochaetota</taxon>
        <taxon>Spirochaetia</taxon>
        <taxon>Spirochaetales</taxon>
        <taxon>Treponemataceae</taxon>
        <taxon>Treponema</taxon>
    </lineage>
</organism>
<feature type="compositionally biased region" description="Basic and acidic residues" evidence="1">
    <location>
        <begin position="229"/>
        <end position="243"/>
    </location>
</feature>
<evidence type="ECO:0000313" key="4">
    <source>
        <dbReference type="EMBL" id="ERK00125.1"/>
    </source>
</evidence>
<comment type="caution">
    <text evidence="4">The sequence shown here is derived from an EMBL/GenBank/DDBJ whole genome shotgun (WGS) entry which is preliminary data.</text>
</comment>
<keyword evidence="2" id="KW-0472">Membrane</keyword>
<feature type="compositionally biased region" description="Basic and acidic residues" evidence="1">
    <location>
        <begin position="208"/>
        <end position="222"/>
    </location>
</feature>
<evidence type="ECO:0000256" key="2">
    <source>
        <dbReference type="SAM" id="Phobius"/>
    </source>
</evidence>
<keyword evidence="3" id="KW-0732">Signal</keyword>
<dbReference type="EMBL" id="AVQI01000068">
    <property type="protein sequence ID" value="ERK00125.1"/>
    <property type="molecule type" value="Genomic_DNA"/>
</dbReference>
<gene>
    <name evidence="4" type="ORF">HMPREF0860_2142</name>
</gene>
<feature type="chain" id="PRO_5046254382" evidence="3">
    <location>
        <begin position="21"/>
        <end position="306"/>
    </location>
</feature>
<evidence type="ECO:0000313" key="5">
    <source>
        <dbReference type="Proteomes" id="UP000016646"/>
    </source>
</evidence>
<reference evidence="4 5" key="1">
    <citation type="submission" date="2013-08" db="EMBL/GenBank/DDBJ databases">
        <authorList>
            <person name="Durkin A.S."/>
            <person name="Haft D.R."/>
            <person name="McCorrison J."/>
            <person name="Torralba M."/>
            <person name="Gillis M."/>
            <person name="Haft D.H."/>
            <person name="Methe B."/>
            <person name="Sutton G."/>
            <person name="Nelson K.E."/>
        </authorList>
    </citation>
    <scope>NUCLEOTIDE SEQUENCE [LARGE SCALE GENOMIC DNA]</scope>
    <source>
        <strain evidence="4 5">ATCC 35536</strain>
    </source>
</reference>
<evidence type="ECO:0000256" key="1">
    <source>
        <dbReference type="SAM" id="MobiDB-lite"/>
    </source>
</evidence>
<protein>
    <submittedName>
        <fullName evidence="4">Uncharacterized protein</fullName>
    </submittedName>
</protein>
<feature type="signal peptide" evidence="3">
    <location>
        <begin position="1"/>
        <end position="20"/>
    </location>
</feature>
<keyword evidence="5" id="KW-1185">Reference proteome</keyword>
<feature type="region of interest" description="Disordered" evidence="1">
    <location>
        <begin position="208"/>
        <end position="252"/>
    </location>
</feature>